<gene>
    <name evidence="1" type="ORF">F5890DRAFT_1589236</name>
</gene>
<evidence type="ECO:0000313" key="2">
    <source>
        <dbReference type="Proteomes" id="UP001163850"/>
    </source>
</evidence>
<accession>A0AA38PQF2</accession>
<dbReference type="EMBL" id="MU802274">
    <property type="protein sequence ID" value="KAJ3979768.1"/>
    <property type="molecule type" value="Genomic_DNA"/>
</dbReference>
<evidence type="ECO:0000313" key="1">
    <source>
        <dbReference type="EMBL" id="KAJ3979768.1"/>
    </source>
</evidence>
<sequence>MGRPNLVVKHLPARIYHTFYRVIVLNHFTNTQASKAHFIFIMSVALPAGLYKIQVTSSNPALTLAAPSSAGGNITVNTSSSQVWQVSGDGVLTAFTTFAGQARTNNSPAAQGTNVVANSGSSAQWIITGVKFISNSYWTGYIMTNDGTQLFWNLDGNNNVLVNPSSSKAQFTFTPVSI</sequence>
<dbReference type="AlphaFoldDB" id="A0AA38PQF2"/>
<reference evidence="1" key="1">
    <citation type="submission" date="2022-08" db="EMBL/GenBank/DDBJ databases">
        <authorList>
            <consortium name="DOE Joint Genome Institute"/>
            <person name="Min B."/>
            <person name="Riley R."/>
            <person name="Sierra-Patev S."/>
            <person name="Naranjo-Ortiz M."/>
            <person name="Looney B."/>
            <person name="Konkel Z."/>
            <person name="Slot J.C."/>
            <person name="Sakamoto Y."/>
            <person name="Steenwyk J.L."/>
            <person name="Rokas A."/>
            <person name="Carro J."/>
            <person name="Camarero S."/>
            <person name="Ferreira P."/>
            <person name="Molpeceres G."/>
            <person name="Ruiz-Duenas F.J."/>
            <person name="Serrano A."/>
            <person name="Henrissat B."/>
            <person name="Drula E."/>
            <person name="Hughes K.W."/>
            <person name="Mata J.L."/>
            <person name="Ishikawa N.K."/>
            <person name="Vargas-Isla R."/>
            <person name="Ushijima S."/>
            <person name="Smith C.A."/>
            <person name="Ahrendt S."/>
            <person name="Andreopoulos W."/>
            <person name="He G."/>
            <person name="Labutti K."/>
            <person name="Lipzen A."/>
            <person name="Ng V."/>
            <person name="Sandor L."/>
            <person name="Barry K."/>
            <person name="Martinez A.T."/>
            <person name="Xiao Y."/>
            <person name="Gibbons J.G."/>
            <person name="Terashima K."/>
            <person name="Hibbett D.S."/>
            <person name="Grigoriev I.V."/>
        </authorList>
    </citation>
    <scope>NUCLEOTIDE SEQUENCE</scope>
    <source>
        <strain evidence="1">TFB7829</strain>
    </source>
</reference>
<dbReference type="Proteomes" id="UP001163850">
    <property type="component" value="Unassembled WGS sequence"/>
</dbReference>
<name>A0AA38PQF2_9AGAR</name>
<protein>
    <submittedName>
        <fullName evidence="1">Uncharacterized protein</fullName>
    </submittedName>
</protein>
<comment type="caution">
    <text evidence="1">The sequence shown here is derived from an EMBL/GenBank/DDBJ whole genome shotgun (WGS) entry which is preliminary data.</text>
</comment>
<organism evidence="1 2">
    <name type="scientific">Lentinula detonsa</name>
    <dbReference type="NCBI Taxonomy" id="2804962"/>
    <lineage>
        <taxon>Eukaryota</taxon>
        <taxon>Fungi</taxon>
        <taxon>Dikarya</taxon>
        <taxon>Basidiomycota</taxon>
        <taxon>Agaricomycotina</taxon>
        <taxon>Agaricomycetes</taxon>
        <taxon>Agaricomycetidae</taxon>
        <taxon>Agaricales</taxon>
        <taxon>Marasmiineae</taxon>
        <taxon>Omphalotaceae</taxon>
        <taxon>Lentinula</taxon>
    </lineage>
</organism>
<proteinExistence type="predicted"/>